<dbReference type="OrthoDB" id="291116at2"/>
<dbReference type="AlphaFoldDB" id="B9XG08"/>
<dbReference type="Pfam" id="PF03130">
    <property type="entry name" value="HEAT_PBS"/>
    <property type="match status" value="2"/>
</dbReference>
<sequence precursor="true">MRKRFCTLLATLGVAVIVGVAWLVVRTPAEPVYQGKRLRVWLQNYAGTRQARQEADAAVRQIGTNAIPTLLGMLHAYDAPLKIKLLTWASSHRILGFRYTNPSVFNEQAFMGFQALGPDAACAVPKLIKLLDQNVSGSSKIYTTRTLAVIGPEAKEAVPLLLRIATSTNVSDHSDAIWALGQIHAEPDKVVPVLIRALSNPSQEDQLFAAIALGKFRGDAKPAVPALLEALKSAKVTLTGSGRTNVTLIGSGRTNITHLLWQTDFRRHVEQDLQQIDPETYVRVVTNASQTQSNSLDFFTVPNGPF</sequence>
<keyword evidence="2" id="KW-1185">Reference proteome</keyword>
<dbReference type="GO" id="GO:0016829">
    <property type="term" value="F:lyase activity"/>
    <property type="evidence" value="ECO:0007669"/>
    <property type="project" value="UniProtKB-KW"/>
</dbReference>
<gene>
    <name evidence="1" type="ORF">Cflav_PD3887</name>
</gene>
<reference evidence="1 2" key="1">
    <citation type="journal article" date="2011" name="J. Bacteriol.">
        <title>Genome sequence of 'Pedosphaera parvula' Ellin514, an aerobic Verrucomicrobial isolate from pasture soil.</title>
        <authorList>
            <person name="Kant R."/>
            <person name="van Passel M.W."/>
            <person name="Sangwan P."/>
            <person name="Palva A."/>
            <person name="Lucas S."/>
            <person name="Copeland A."/>
            <person name="Lapidus A."/>
            <person name="Glavina Del Rio T."/>
            <person name="Dalin E."/>
            <person name="Tice H."/>
            <person name="Bruce D."/>
            <person name="Goodwin L."/>
            <person name="Pitluck S."/>
            <person name="Chertkov O."/>
            <person name="Larimer F.W."/>
            <person name="Land M.L."/>
            <person name="Hauser L."/>
            <person name="Brettin T.S."/>
            <person name="Detter J.C."/>
            <person name="Han S."/>
            <person name="de Vos W.M."/>
            <person name="Janssen P.H."/>
            <person name="Smidt H."/>
        </authorList>
    </citation>
    <scope>NUCLEOTIDE SEQUENCE [LARGE SCALE GENOMIC DNA]</scope>
    <source>
        <strain evidence="1 2">Ellin514</strain>
    </source>
</reference>
<name>B9XG08_PEDPL</name>
<proteinExistence type="predicted"/>
<dbReference type="InterPro" id="IPR011989">
    <property type="entry name" value="ARM-like"/>
</dbReference>
<dbReference type="InterPro" id="IPR004155">
    <property type="entry name" value="PBS_lyase_HEAT"/>
</dbReference>
<dbReference type="RefSeq" id="WP_007414754.1">
    <property type="nucleotide sequence ID" value="NZ_ABOX02000011.1"/>
</dbReference>
<dbReference type="SMART" id="SM00567">
    <property type="entry name" value="EZ_HEAT"/>
    <property type="match status" value="2"/>
</dbReference>
<dbReference type="Gene3D" id="1.25.10.10">
    <property type="entry name" value="Leucine-rich Repeat Variant"/>
    <property type="match status" value="1"/>
</dbReference>
<dbReference type="EMBL" id="ABOX02000011">
    <property type="protein sequence ID" value="EEF61170.1"/>
    <property type="molecule type" value="Genomic_DNA"/>
</dbReference>
<evidence type="ECO:0000313" key="2">
    <source>
        <dbReference type="Proteomes" id="UP000003688"/>
    </source>
</evidence>
<dbReference type="STRING" id="320771.Cflav_PD3887"/>
<accession>B9XG08</accession>
<dbReference type="InterPro" id="IPR016024">
    <property type="entry name" value="ARM-type_fold"/>
</dbReference>
<comment type="caution">
    <text evidence="1">The sequence shown here is derived from an EMBL/GenBank/DDBJ whole genome shotgun (WGS) entry which is preliminary data.</text>
</comment>
<dbReference type="Proteomes" id="UP000003688">
    <property type="component" value="Unassembled WGS sequence"/>
</dbReference>
<evidence type="ECO:0000313" key="1">
    <source>
        <dbReference type="EMBL" id="EEF61170.1"/>
    </source>
</evidence>
<organism evidence="1 2">
    <name type="scientific">Pedosphaera parvula (strain Ellin514)</name>
    <dbReference type="NCBI Taxonomy" id="320771"/>
    <lineage>
        <taxon>Bacteria</taxon>
        <taxon>Pseudomonadati</taxon>
        <taxon>Verrucomicrobiota</taxon>
        <taxon>Pedosphaerae</taxon>
        <taxon>Pedosphaerales</taxon>
        <taxon>Pedosphaeraceae</taxon>
        <taxon>Pedosphaera</taxon>
    </lineage>
</organism>
<dbReference type="SUPFAM" id="SSF48371">
    <property type="entry name" value="ARM repeat"/>
    <property type="match status" value="1"/>
</dbReference>
<protein>
    <submittedName>
        <fullName evidence="1">PBS lyase HEAT domain protein repeat-containing protein</fullName>
    </submittedName>
</protein>
<keyword evidence="1" id="KW-0456">Lyase</keyword>